<proteinExistence type="predicted"/>
<reference evidence="2 3" key="1">
    <citation type="submission" date="2024-07" db="EMBL/GenBank/DDBJ databases">
        <title>Uliginosibacterium flavum JJ3220;KACC:17644.</title>
        <authorList>
            <person name="Kim M.K."/>
        </authorList>
    </citation>
    <scope>NUCLEOTIDE SEQUENCE [LARGE SCALE GENOMIC DNA]</scope>
    <source>
        <strain evidence="2 3">KACC:17644</strain>
    </source>
</reference>
<protein>
    <submittedName>
        <fullName evidence="2">Uncharacterized protein</fullName>
    </submittedName>
</protein>
<feature type="transmembrane region" description="Helical" evidence="1">
    <location>
        <begin position="223"/>
        <end position="240"/>
    </location>
</feature>
<keyword evidence="1" id="KW-0472">Membrane</keyword>
<evidence type="ECO:0000313" key="3">
    <source>
        <dbReference type="Proteomes" id="UP001549691"/>
    </source>
</evidence>
<accession>A0ABV2TQ10</accession>
<evidence type="ECO:0000256" key="1">
    <source>
        <dbReference type="SAM" id="Phobius"/>
    </source>
</evidence>
<keyword evidence="1" id="KW-1133">Transmembrane helix</keyword>
<name>A0ABV2TQ10_9RHOO</name>
<organism evidence="2 3">
    <name type="scientific">Uliginosibacterium flavum</name>
    <dbReference type="NCBI Taxonomy" id="1396831"/>
    <lineage>
        <taxon>Bacteria</taxon>
        <taxon>Pseudomonadati</taxon>
        <taxon>Pseudomonadota</taxon>
        <taxon>Betaproteobacteria</taxon>
        <taxon>Rhodocyclales</taxon>
        <taxon>Zoogloeaceae</taxon>
        <taxon>Uliginosibacterium</taxon>
    </lineage>
</organism>
<sequence length="343" mass="38667">MATDQAPDNNECANHDDQRRAVASCLLNYLNVHGKSKQLFSILRFLAEETLSNLEEGKTPHFNYFAIRTSVTGETQGDASAWFSRYWKEICGDFKLRCEEGIQKFAADQGLSFYPWIQKLESDGGAGNQALISLVALPLSAPVTTDSIKHFVPKHDIAYIPAEKLELSWWAKLLFDQNRIAGGWRKWILILGPIVWATTIGLGGVFLLYLLGLSATPVTTRDVVLLIYLGLLVWYASRLIRRFTHLVDDRMIVASETMITSKESGVCLELFRPNGGVSDAPKIARMIKYAAQCPICGAQVLLDRGEPDFPRRIVGRCQESPREHVFSFDRTLMTGRWLRRLEL</sequence>
<evidence type="ECO:0000313" key="2">
    <source>
        <dbReference type="EMBL" id="MET7016006.1"/>
    </source>
</evidence>
<keyword evidence="3" id="KW-1185">Reference proteome</keyword>
<comment type="caution">
    <text evidence="2">The sequence shown here is derived from an EMBL/GenBank/DDBJ whole genome shotgun (WGS) entry which is preliminary data.</text>
</comment>
<gene>
    <name evidence="2" type="ORF">ABXR19_17600</name>
</gene>
<keyword evidence="1" id="KW-0812">Transmembrane</keyword>
<feature type="transmembrane region" description="Helical" evidence="1">
    <location>
        <begin position="187"/>
        <end position="211"/>
    </location>
</feature>
<dbReference type="Proteomes" id="UP001549691">
    <property type="component" value="Unassembled WGS sequence"/>
</dbReference>
<dbReference type="RefSeq" id="WP_354602464.1">
    <property type="nucleotide sequence ID" value="NZ_JBEWZI010000026.1"/>
</dbReference>
<dbReference type="EMBL" id="JBEWZI010000026">
    <property type="protein sequence ID" value="MET7016006.1"/>
    <property type="molecule type" value="Genomic_DNA"/>
</dbReference>